<proteinExistence type="predicted"/>
<dbReference type="Proteomes" id="UP001233999">
    <property type="component" value="Unassembled WGS sequence"/>
</dbReference>
<feature type="non-terminal residue" evidence="1">
    <location>
        <position position="1"/>
    </location>
</feature>
<dbReference type="EMBL" id="JASPKZ010006064">
    <property type="protein sequence ID" value="KAJ9587769.1"/>
    <property type="molecule type" value="Genomic_DNA"/>
</dbReference>
<evidence type="ECO:0000313" key="2">
    <source>
        <dbReference type="Proteomes" id="UP001233999"/>
    </source>
</evidence>
<organism evidence="1 2">
    <name type="scientific">Diploptera punctata</name>
    <name type="common">Pacific beetle cockroach</name>
    <dbReference type="NCBI Taxonomy" id="6984"/>
    <lineage>
        <taxon>Eukaryota</taxon>
        <taxon>Metazoa</taxon>
        <taxon>Ecdysozoa</taxon>
        <taxon>Arthropoda</taxon>
        <taxon>Hexapoda</taxon>
        <taxon>Insecta</taxon>
        <taxon>Pterygota</taxon>
        <taxon>Neoptera</taxon>
        <taxon>Polyneoptera</taxon>
        <taxon>Dictyoptera</taxon>
        <taxon>Blattodea</taxon>
        <taxon>Blaberoidea</taxon>
        <taxon>Blaberidae</taxon>
        <taxon>Diplopterinae</taxon>
        <taxon>Diploptera</taxon>
    </lineage>
</organism>
<name>A0AAD7ZVW9_DIPPU</name>
<reference evidence="1" key="2">
    <citation type="submission" date="2023-05" db="EMBL/GenBank/DDBJ databases">
        <authorList>
            <person name="Fouks B."/>
        </authorList>
    </citation>
    <scope>NUCLEOTIDE SEQUENCE</scope>
    <source>
        <strain evidence="1">Stay&amp;Tobe</strain>
        <tissue evidence="1">Testes</tissue>
    </source>
</reference>
<sequence length="85" mass="9867">DGNKYPKWNDFIFKIVLKTENREQALEIAKSLVNGSFKASNVFVFPLYPINIWQRKTENTVYVFRAQSNVSATRFPLVSRILSLV</sequence>
<protein>
    <submittedName>
        <fullName evidence="1">Uncharacterized protein</fullName>
    </submittedName>
</protein>
<keyword evidence="2" id="KW-1185">Reference proteome</keyword>
<gene>
    <name evidence="1" type="ORF">L9F63_018795</name>
</gene>
<comment type="caution">
    <text evidence="1">The sequence shown here is derived from an EMBL/GenBank/DDBJ whole genome shotgun (WGS) entry which is preliminary data.</text>
</comment>
<dbReference type="AlphaFoldDB" id="A0AAD7ZVW9"/>
<reference evidence="1" key="1">
    <citation type="journal article" date="2023" name="IScience">
        <title>Live-bearing cockroach genome reveals convergent evolutionary mechanisms linked to viviparity in insects and beyond.</title>
        <authorList>
            <person name="Fouks B."/>
            <person name="Harrison M.C."/>
            <person name="Mikhailova A.A."/>
            <person name="Marchal E."/>
            <person name="English S."/>
            <person name="Carruthers M."/>
            <person name="Jennings E.C."/>
            <person name="Chiamaka E.L."/>
            <person name="Frigard R.A."/>
            <person name="Pippel M."/>
            <person name="Attardo G.M."/>
            <person name="Benoit J.B."/>
            <person name="Bornberg-Bauer E."/>
            <person name="Tobe S.S."/>
        </authorList>
    </citation>
    <scope>NUCLEOTIDE SEQUENCE</scope>
    <source>
        <strain evidence="1">Stay&amp;Tobe</strain>
    </source>
</reference>
<feature type="non-terminal residue" evidence="1">
    <location>
        <position position="85"/>
    </location>
</feature>
<evidence type="ECO:0000313" key="1">
    <source>
        <dbReference type="EMBL" id="KAJ9587769.1"/>
    </source>
</evidence>
<accession>A0AAD7ZVW9</accession>